<dbReference type="CDD" id="cd08946">
    <property type="entry name" value="SDR_e"/>
    <property type="match status" value="1"/>
</dbReference>
<comment type="similarity">
    <text evidence="2">Belongs to the NAD(P)-dependent epimerase/dehydratase family.</text>
</comment>
<dbReference type="InterPro" id="IPR001509">
    <property type="entry name" value="Epimerase_deHydtase"/>
</dbReference>
<protein>
    <submittedName>
        <fullName evidence="4">NAD(P)-dependent oxidoreductase</fullName>
    </submittedName>
</protein>
<dbReference type="Pfam" id="PF01370">
    <property type="entry name" value="Epimerase"/>
    <property type="match status" value="1"/>
</dbReference>
<name>A0AA41YXX4_9HYPH</name>
<evidence type="ECO:0000259" key="3">
    <source>
        <dbReference type="Pfam" id="PF01370"/>
    </source>
</evidence>
<dbReference type="Gene3D" id="3.40.50.720">
    <property type="entry name" value="NAD(P)-binding Rossmann-like Domain"/>
    <property type="match status" value="1"/>
</dbReference>
<evidence type="ECO:0000256" key="2">
    <source>
        <dbReference type="ARBA" id="ARBA00007637"/>
    </source>
</evidence>
<dbReference type="InterPro" id="IPR036291">
    <property type="entry name" value="NAD(P)-bd_dom_sf"/>
</dbReference>
<proteinExistence type="inferred from homology"/>
<dbReference type="Proteomes" id="UP001165667">
    <property type="component" value="Unassembled WGS sequence"/>
</dbReference>
<dbReference type="PANTHER" id="PTHR43000">
    <property type="entry name" value="DTDP-D-GLUCOSE 4,6-DEHYDRATASE-RELATED"/>
    <property type="match status" value="1"/>
</dbReference>
<accession>A0AA41YXX4</accession>
<evidence type="ECO:0000313" key="5">
    <source>
        <dbReference type="Proteomes" id="UP001165667"/>
    </source>
</evidence>
<comment type="caution">
    <text evidence="4">The sequence shown here is derived from an EMBL/GenBank/DDBJ whole genome shotgun (WGS) entry which is preliminary data.</text>
</comment>
<gene>
    <name evidence="4" type="ORF">M8523_21570</name>
</gene>
<evidence type="ECO:0000256" key="1">
    <source>
        <dbReference type="ARBA" id="ARBA00005125"/>
    </source>
</evidence>
<keyword evidence="5" id="KW-1185">Reference proteome</keyword>
<dbReference type="RefSeq" id="WP_282586982.1">
    <property type="nucleotide sequence ID" value="NZ_JAMOIM010000016.1"/>
</dbReference>
<feature type="domain" description="NAD-dependent epimerase/dehydratase" evidence="3">
    <location>
        <begin position="3"/>
        <end position="229"/>
    </location>
</feature>
<dbReference type="AlphaFoldDB" id="A0AA41YXX4"/>
<organism evidence="4 5">
    <name type="scientific">Lichenifustis flavocetrariae</name>
    <dbReference type="NCBI Taxonomy" id="2949735"/>
    <lineage>
        <taxon>Bacteria</taxon>
        <taxon>Pseudomonadati</taxon>
        <taxon>Pseudomonadota</taxon>
        <taxon>Alphaproteobacteria</taxon>
        <taxon>Hyphomicrobiales</taxon>
        <taxon>Lichenihabitantaceae</taxon>
        <taxon>Lichenifustis</taxon>
    </lineage>
</organism>
<sequence length="303" mass="32509">MNVLLTGAAGLIGMAVRPILQGRGHQVIATDVTSFGHDVPSLTTVSFDDIAGFERLVEQHRIDAIVHCGAISGPMMAKGEPLKLVAVNIDSTAALLDLARRHGMRRFVFCSSISVYGDVGAATITEETPLRPTSVYGASKVACEQLIQGFAVEYGLQGVSLRIARVYGPYRRANCHLKTLIENTEAGRPVAIPCDPDFVYHYVYVDDVAEAIAAALEAARLPQRIYNVGSGEPLTMPALLDEALHALPRMRASLVPGVDDVPDVQTRFDVSAIGRDLAWSPRFRMNAGIAAYRSSILAGQAAP</sequence>
<dbReference type="SUPFAM" id="SSF51735">
    <property type="entry name" value="NAD(P)-binding Rossmann-fold domains"/>
    <property type="match status" value="1"/>
</dbReference>
<reference evidence="4" key="1">
    <citation type="submission" date="2022-05" db="EMBL/GenBank/DDBJ databases">
        <authorList>
            <person name="Pankratov T."/>
        </authorList>
    </citation>
    <scope>NUCLEOTIDE SEQUENCE</scope>
    <source>
        <strain evidence="4">BP6-180914</strain>
    </source>
</reference>
<evidence type="ECO:0000313" key="4">
    <source>
        <dbReference type="EMBL" id="MCW6510611.1"/>
    </source>
</evidence>
<comment type="pathway">
    <text evidence="1">Bacterial outer membrane biogenesis; LPS O-antigen biosynthesis.</text>
</comment>
<dbReference type="EMBL" id="JAMOIM010000016">
    <property type="protein sequence ID" value="MCW6510611.1"/>
    <property type="molecule type" value="Genomic_DNA"/>
</dbReference>